<dbReference type="InterPro" id="IPR002559">
    <property type="entry name" value="Transposase_11"/>
</dbReference>
<dbReference type="EMBL" id="NRSD01000016">
    <property type="protein sequence ID" value="MBK1645867.1"/>
    <property type="molecule type" value="Genomic_DNA"/>
</dbReference>
<evidence type="ECO:0000313" key="3">
    <source>
        <dbReference type="EMBL" id="MBK1645867.1"/>
    </source>
</evidence>
<name>A0A9X0WJF0_9GAMM</name>
<feature type="domain" description="H repeat-associated protein N-terminal" evidence="2">
    <location>
        <begin position="6"/>
        <end position="93"/>
    </location>
</feature>
<feature type="domain" description="Transposase IS4-like" evidence="1">
    <location>
        <begin position="101"/>
        <end position="340"/>
    </location>
</feature>
<sequence>MSASILEHFSSLPDFRVDRHKLYPLPEILLLVVCAVLSSAEGWEAMEEFGKEKLDWLRKFAPFANGIPSHDCIATVISRLRPEAFQRCFVSWTRAVAEATGGEVVAVDGKSARGSRDRRRGKQALHMVSAWGCRNRLVLGQEATEETSNEITAIPKLLELLELKGCIVTIDAMGCQTKIAAQIVDQGGDDVLGLKGNQSTLHEEVEEFFATASAGDFAGVVHDDAEETDKDHGRLEVRRYWVTEELSTLSDTARWSALRSIGLVERECWIEDRRTVERRVFINSIPADAKCFAHAVRGHWGIENRLHWRLDVVFDEDASRIRKGNAPAILTSIRHLCLNLFEQEPSKLRLTQKRRKAAWNDDYRAKVVFG</sequence>
<dbReference type="InterPro" id="IPR032806">
    <property type="entry name" value="YbfD_N"/>
</dbReference>
<keyword evidence="4" id="KW-1185">Reference proteome</keyword>
<dbReference type="RefSeq" id="WP_200388675.1">
    <property type="nucleotide sequence ID" value="NZ_NRSD01000016.1"/>
</dbReference>
<dbReference type="GO" id="GO:0004803">
    <property type="term" value="F:transposase activity"/>
    <property type="evidence" value="ECO:0007669"/>
    <property type="project" value="InterPro"/>
</dbReference>
<evidence type="ECO:0000313" key="4">
    <source>
        <dbReference type="Proteomes" id="UP001138802"/>
    </source>
</evidence>
<dbReference type="PANTHER" id="PTHR30298">
    <property type="entry name" value="H REPEAT-ASSOCIATED PREDICTED TRANSPOSASE"/>
    <property type="match status" value="1"/>
</dbReference>
<dbReference type="Proteomes" id="UP001138802">
    <property type="component" value="Unassembled WGS sequence"/>
</dbReference>
<evidence type="ECO:0000259" key="2">
    <source>
        <dbReference type="Pfam" id="PF13808"/>
    </source>
</evidence>
<dbReference type="NCBIfam" id="NF033564">
    <property type="entry name" value="transpos_ISAs1"/>
    <property type="match status" value="1"/>
</dbReference>
<gene>
    <name evidence="3" type="ORF">CKO25_14655</name>
</gene>
<dbReference type="GO" id="GO:0006313">
    <property type="term" value="P:DNA transposition"/>
    <property type="evidence" value="ECO:0007669"/>
    <property type="project" value="InterPro"/>
</dbReference>
<dbReference type="Pfam" id="PF13808">
    <property type="entry name" value="DDE_Tnp_1_assoc"/>
    <property type="match status" value="1"/>
</dbReference>
<evidence type="ECO:0000259" key="1">
    <source>
        <dbReference type="Pfam" id="PF01609"/>
    </source>
</evidence>
<dbReference type="InterPro" id="IPR047647">
    <property type="entry name" value="ISAs1_transpos"/>
</dbReference>
<proteinExistence type="predicted"/>
<dbReference type="PANTHER" id="PTHR30298:SF0">
    <property type="entry name" value="PROTEIN YBFL-RELATED"/>
    <property type="match status" value="1"/>
</dbReference>
<accession>A0A9X0WJF0</accession>
<dbReference type="Pfam" id="PF01609">
    <property type="entry name" value="DDE_Tnp_1"/>
    <property type="match status" value="1"/>
</dbReference>
<dbReference type="InterPro" id="IPR051698">
    <property type="entry name" value="Transposase_11-like"/>
</dbReference>
<organism evidence="3 4">
    <name type="scientific">Thiocapsa imhoffii</name>
    <dbReference type="NCBI Taxonomy" id="382777"/>
    <lineage>
        <taxon>Bacteria</taxon>
        <taxon>Pseudomonadati</taxon>
        <taxon>Pseudomonadota</taxon>
        <taxon>Gammaproteobacteria</taxon>
        <taxon>Chromatiales</taxon>
        <taxon>Chromatiaceae</taxon>
        <taxon>Thiocapsa</taxon>
    </lineage>
</organism>
<dbReference type="AlphaFoldDB" id="A0A9X0WJF0"/>
<protein>
    <submittedName>
        <fullName evidence="3">ISAs1 family transposase</fullName>
    </submittedName>
</protein>
<dbReference type="GO" id="GO:0003677">
    <property type="term" value="F:DNA binding"/>
    <property type="evidence" value="ECO:0007669"/>
    <property type="project" value="InterPro"/>
</dbReference>
<reference evidence="3 4" key="1">
    <citation type="journal article" date="2020" name="Microorganisms">
        <title>Osmotic Adaptation and Compatible Solute Biosynthesis of Phototrophic Bacteria as Revealed from Genome Analyses.</title>
        <authorList>
            <person name="Imhoff J.F."/>
            <person name="Rahn T."/>
            <person name="Kunzel S."/>
            <person name="Keller A."/>
            <person name="Neulinger S.C."/>
        </authorList>
    </citation>
    <scope>NUCLEOTIDE SEQUENCE [LARGE SCALE GENOMIC DNA]</scope>
    <source>
        <strain evidence="3 4">DSM 21303</strain>
    </source>
</reference>
<comment type="caution">
    <text evidence="3">The sequence shown here is derived from an EMBL/GenBank/DDBJ whole genome shotgun (WGS) entry which is preliminary data.</text>
</comment>